<evidence type="ECO:0000313" key="6">
    <source>
        <dbReference type="EMBL" id="MER7371637.1"/>
    </source>
</evidence>
<name>A0ABV1XJ63_9ACTN</name>
<gene>
    <name evidence="6" type="ORF">ABT384_03120</name>
</gene>
<sequence length="305" mass="33201">MIDHARVTSYGSGTGLLLTPAEPGTTLGTLAPGQVIRTLREAGFLLLRGFRPDLEQFSAFVGAHSERVTLDPARSFHGGSTAQKVDAGHEAVGLHLENGNSPFAPTLTWFYCEKAASSGSQTTVCDGHRVWDALSEEARGLFRAHEIVYSRRVEETKWKAFAAFHLGTSDAASVTVDQLRELAGGPGETVIDLLGDGSIHYAYRVSAAHGTLFDERLAFANSILGPSNHYEKPRITFADGRDIPVRILKEVESVTEDLTEELAWADGDVALIDNTRVMHGRRAITDPERSIFNAQSDLDRTLLTI</sequence>
<evidence type="ECO:0000313" key="7">
    <source>
        <dbReference type="Proteomes" id="UP001486207"/>
    </source>
</evidence>
<dbReference type="Gene3D" id="3.60.130.10">
    <property type="entry name" value="Clavaminate synthase-like"/>
    <property type="match status" value="1"/>
</dbReference>
<dbReference type="GO" id="GO:0051213">
    <property type="term" value="F:dioxygenase activity"/>
    <property type="evidence" value="ECO:0007669"/>
    <property type="project" value="UniProtKB-KW"/>
</dbReference>
<dbReference type="RefSeq" id="WP_190068642.1">
    <property type="nucleotide sequence ID" value="NZ_BNBM01000002.1"/>
</dbReference>
<reference evidence="6 7" key="1">
    <citation type="submission" date="2024-06" db="EMBL/GenBank/DDBJ databases">
        <title>The Natural Products Discovery Center: Release of the First 8490 Sequenced Strains for Exploring Actinobacteria Biosynthetic Diversity.</title>
        <authorList>
            <person name="Kalkreuter E."/>
            <person name="Kautsar S.A."/>
            <person name="Yang D."/>
            <person name="Bader C.D."/>
            <person name="Teijaro C.N."/>
            <person name="Fluegel L."/>
            <person name="Davis C.M."/>
            <person name="Simpson J.R."/>
            <person name="Lauterbach L."/>
            <person name="Steele A.D."/>
            <person name="Gui C."/>
            <person name="Meng S."/>
            <person name="Li G."/>
            <person name="Viehrig K."/>
            <person name="Ye F."/>
            <person name="Su P."/>
            <person name="Kiefer A.F."/>
            <person name="Nichols A."/>
            <person name="Cepeda A.J."/>
            <person name="Yan W."/>
            <person name="Fan B."/>
            <person name="Jiang Y."/>
            <person name="Adhikari A."/>
            <person name="Zheng C.-J."/>
            <person name="Schuster L."/>
            <person name="Cowan T.M."/>
            <person name="Smanski M.J."/>
            <person name="Chevrette M.G."/>
            <person name="De Carvalho L.P.S."/>
            <person name="Shen B."/>
        </authorList>
    </citation>
    <scope>NUCLEOTIDE SEQUENCE [LARGE SCALE GENOMIC DNA]</scope>
    <source>
        <strain evidence="6 7">NPDC000155</strain>
    </source>
</reference>
<evidence type="ECO:0000259" key="5">
    <source>
        <dbReference type="Pfam" id="PF02668"/>
    </source>
</evidence>
<evidence type="ECO:0000256" key="1">
    <source>
        <dbReference type="ARBA" id="ARBA00001954"/>
    </source>
</evidence>
<comment type="cofactor">
    <cofactor evidence="1">
        <name>Fe(2+)</name>
        <dbReference type="ChEBI" id="CHEBI:29033"/>
    </cofactor>
</comment>
<dbReference type="InterPro" id="IPR003819">
    <property type="entry name" value="TauD/TfdA-like"/>
</dbReference>
<dbReference type="PANTHER" id="PTHR10696">
    <property type="entry name" value="GAMMA-BUTYROBETAINE HYDROXYLASE-RELATED"/>
    <property type="match status" value="1"/>
</dbReference>
<evidence type="ECO:0000256" key="4">
    <source>
        <dbReference type="ARBA" id="ARBA00023194"/>
    </source>
</evidence>
<dbReference type="InterPro" id="IPR042098">
    <property type="entry name" value="TauD-like_sf"/>
</dbReference>
<dbReference type="PANTHER" id="PTHR10696:SF56">
    <property type="entry name" value="TAUD_TFDA-LIKE DOMAIN-CONTAINING PROTEIN"/>
    <property type="match status" value="1"/>
</dbReference>
<dbReference type="EMBL" id="JBEPFB010000001">
    <property type="protein sequence ID" value="MER7371637.1"/>
    <property type="molecule type" value="Genomic_DNA"/>
</dbReference>
<keyword evidence="4" id="KW-0045">Antibiotic biosynthesis</keyword>
<keyword evidence="3" id="KW-0408">Iron</keyword>
<evidence type="ECO:0000256" key="3">
    <source>
        <dbReference type="ARBA" id="ARBA00023004"/>
    </source>
</evidence>
<keyword evidence="6" id="KW-0223">Dioxygenase</keyword>
<comment type="caution">
    <text evidence="6">The sequence shown here is derived from an EMBL/GenBank/DDBJ whole genome shotgun (WGS) entry which is preliminary data.</text>
</comment>
<feature type="domain" description="TauD/TfdA-like" evidence="5">
    <location>
        <begin position="34"/>
        <end position="292"/>
    </location>
</feature>
<keyword evidence="2 6" id="KW-0560">Oxidoreductase</keyword>
<dbReference type="Pfam" id="PF02668">
    <property type="entry name" value="TauD"/>
    <property type="match status" value="1"/>
</dbReference>
<protein>
    <submittedName>
        <fullName evidence="6">TauD/TfdA family dioxygenase</fullName>
        <ecNumber evidence="6">1.14.11.-</ecNumber>
    </submittedName>
</protein>
<dbReference type="InterPro" id="IPR050411">
    <property type="entry name" value="AlphaKG_dependent_hydroxylases"/>
</dbReference>
<dbReference type="Proteomes" id="UP001486207">
    <property type="component" value="Unassembled WGS sequence"/>
</dbReference>
<organism evidence="6 7">
    <name type="scientific">Streptomyces lanatus</name>
    <dbReference type="NCBI Taxonomy" id="66900"/>
    <lineage>
        <taxon>Bacteria</taxon>
        <taxon>Bacillati</taxon>
        <taxon>Actinomycetota</taxon>
        <taxon>Actinomycetes</taxon>
        <taxon>Kitasatosporales</taxon>
        <taxon>Streptomycetaceae</taxon>
        <taxon>Streptomyces</taxon>
    </lineage>
</organism>
<accession>A0ABV1XJ63</accession>
<evidence type="ECO:0000256" key="2">
    <source>
        <dbReference type="ARBA" id="ARBA00023002"/>
    </source>
</evidence>
<dbReference type="SUPFAM" id="SSF51197">
    <property type="entry name" value="Clavaminate synthase-like"/>
    <property type="match status" value="1"/>
</dbReference>
<proteinExistence type="predicted"/>
<keyword evidence="7" id="KW-1185">Reference proteome</keyword>
<dbReference type="EC" id="1.14.11.-" evidence="6"/>